<dbReference type="Gene3D" id="3.40.50.12280">
    <property type="match status" value="1"/>
</dbReference>
<comment type="cofactor">
    <cofactor evidence="1">
        <name>[4Fe-4S] cluster</name>
        <dbReference type="ChEBI" id="CHEBI:49883"/>
    </cofactor>
</comment>
<dbReference type="InterPro" id="IPR052375">
    <property type="entry name" value="Complex_I_20kDa-like"/>
</dbReference>
<feature type="domain" description="NADH:ubiquinone oxidoreductase-like 20kDa subunit" evidence="7">
    <location>
        <begin position="48"/>
        <end position="131"/>
    </location>
</feature>
<gene>
    <name evidence="8" type="ORF">UFOPK1908_00129</name>
    <name evidence="9" type="ORF">UFOPK3576_01542</name>
</gene>
<evidence type="ECO:0000313" key="8">
    <source>
        <dbReference type="EMBL" id="CAB4612289.1"/>
    </source>
</evidence>
<dbReference type="PANTHER" id="PTHR42989:SF1">
    <property type="entry name" value="FORMATE HYDROGENLYASE SUBUNIT 7-RELATED"/>
    <property type="match status" value="1"/>
</dbReference>
<dbReference type="EMBL" id="CAEZVB010000002">
    <property type="protein sequence ID" value="CAB4612289.1"/>
    <property type="molecule type" value="Genomic_DNA"/>
</dbReference>
<dbReference type="SUPFAM" id="SSF56770">
    <property type="entry name" value="HydA/Nqo6-like"/>
    <property type="match status" value="1"/>
</dbReference>
<dbReference type="GO" id="GO:0046872">
    <property type="term" value="F:metal ion binding"/>
    <property type="evidence" value="ECO:0007669"/>
    <property type="project" value="UniProtKB-KW"/>
</dbReference>
<dbReference type="AlphaFoldDB" id="A0A6J6HK77"/>
<name>A0A6J6HK77_9ZZZZ</name>
<accession>A0A6J6HK77</accession>
<dbReference type="PANTHER" id="PTHR42989">
    <property type="entry name" value="HYDROGENASE-4 COMPONENT I"/>
    <property type="match status" value="1"/>
</dbReference>
<evidence type="ECO:0000256" key="3">
    <source>
        <dbReference type="ARBA" id="ARBA00022485"/>
    </source>
</evidence>
<keyword evidence="4" id="KW-0479">Metal-binding</keyword>
<evidence type="ECO:0000256" key="2">
    <source>
        <dbReference type="ARBA" id="ARBA00009173"/>
    </source>
</evidence>
<evidence type="ECO:0000256" key="4">
    <source>
        <dbReference type="ARBA" id="ARBA00022723"/>
    </source>
</evidence>
<evidence type="ECO:0000313" key="9">
    <source>
        <dbReference type="EMBL" id="CAB4918244.1"/>
    </source>
</evidence>
<dbReference type="GO" id="GO:0051539">
    <property type="term" value="F:4 iron, 4 sulfur cluster binding"/>
    <property type="evidence" value="ECO:0007669"/>
    <property type="project" value="UniProtKB-KW"/>
</dbReference>
<keyword evidence="6" id="KW-0411">Iron-sulfur</keyword>
<evidence type="ECO:0000259" key="7">
    <source>
        <dbReference type="Pfam" id="PF01058"/>
    </source>
</evidence>
<protein>
    <submittedName>
        <fullName evidence="8">Unannotated protein</fullName>
    </submittedName>
</protein>
<evidence type="ECO:0000256" key="5">
    <source>
        <dbReference type="ARBA" id="ARBA00023004"/>
    </source>
</evidence>
<dbReference type="InterPro" id="IPR006137">
    <property type="entry name" value="NADH_UbQ_OxRdtase-like_20kDa"/>
</dbReference>
<keyword evidence="3" id="KW-0004">4Fe-4S</keyword>
<comment type="similarity">
    <text evidence="2">Belongs to the complex I 20 kDa subunit family.</text>
</comment>
<proteinExistence type="inferred from homology"/>
<evidence type="ECO:0000256" key="6">
    <source>
        <dbReference type="ARBA" id="ARBA00023014"/>
    </source>
</evidence>
<reference evidence="8" key="1">
    <citation type="submission" date="2020-05" db="EMBL/GenBank/DDBJ databases">
        <authorList>
            <person name="Chiriac C."/>
            <person name="Salcher M."/>
            <person name="Ghai R."/>
            <person name="Kavagutti S V."/>
        </authorList>
    </citation>
    <scope>NUCLEOTIDE SEQUENCE</scope>
</reference>
<sequence length="137" mass="13985">MLIGTAPIAYRVATDPGIRILVSDLACCALEAGSATTQNLLEPENPGHDEPRITVVLISGTVTHLLAPAVEQQWSKVPDPKIAVAVGACASSGGPYWDATTVVNGITDLIPASGFIAGCPPRPDVIVDGVCSLVGSL</sequence>
<dbReference type="Pfam" id="PF01058">
    <property type="entry name" value="Oxidored_q6"/>
    <property type="match status" value="1"/>
</dbReference>
<keyword evidence="5" id="KW-0408">Iron</keyword>
<organism evidence="8">
    <name type="scientific">freshwater metagenome</name>
    <dbReference type="NCBI Taxonomy" id="449393"/>
    <lineage>
        <taxon>unclassified sequences</taxon>
        <taxon>metagenomes</taxon>
        <taxon>ecological metagenomes</taxon>
    </lineage>
</organism>
<dbReference type="EMBL" id="CAFBMO010000095">
    <property type="protein sequence ID" value="CAB4918244.1"/>
    <property type="molecule type" value="Genomic_DNA"/>
</dbReference>
<evidence type="ECO:0000256" key="1">
    <source>
        <dbReference type="ARBA" id="ARBA00001966"/>
    </source>
</evidence>